<proteinExistence type="predicted"/>
<organism evidence="1 2">
    <name type="scientific">Prunus persica</name>
    <name type="common">Peach</name>
    <name type="synonym">Amygdalus persica</name>
    <dbReference type="NCBI Taxonomy" id="3760"/>
    <lineage>
        <taxon>Eukaryota</taxon>
        <taxon>Viridiplantae</taxon>
        <taxon>Streptophyta</taxon>
        <taxon>Embryophyta</taxon>
        <taxon>Tracheophyta</taxon>
        <taxon>Spermatophyta</taxon>
        <taxon>Magnoliopsida</taxon>
        <taxon>eudicotyledons</taxon>
        <taxon>Gunneridae</taxon>
        <taxon>Pentapetalae</taxon>
        <taxon>rosids</taxon>
        <taxon>fabids</taxon>
        <taxon>Rosales</taxon>
        <taxon>Rosaceae</taxon>
        <taxon>Amygdaloideae</taxon>
        <taxon>Amygdaleae</taxon>
        <taxon>Prunus</taxon>
    </lineage>
</organism>
<evidence type="ECO:0000313" key="2">
    <source>
        <dbReference type="Proteomes" id="UP000006882"/>
    </source>
</evidence>
<dbReference type="EMBL" id="CM007651">
    <property type="protein sequence ID" value="ONI30650.1"/>
    <property type="molecule type" value="Genomic_DNA"/>
</dbReference>
<dbReference type="Proteomes" id="UP000006882">
    <property type="component" value="Chromosome G1"/>
</dbReference>
<accession>M5XAW4</accession>
<evidence type="ECO:0000313" key="1">
    <source>
        <dbReference type="EMBL" id="ONI30650.1"/>
    </source>
</evidence>
<dbReference type="HOGENOM" id="CLU_2594308_0_0_1"/>
<gene>
    <name evidence="1" type="ORF">PRUPE_1G264400</name>
</gene>
<sequence>MKEKVALERQLSYVMNLIIETLHGLESFLIIFTIITQKNAGSCKIMLINHTFCVVIITTNLDMVKKLYFSQKFNQKSNAA</sequence>
<dbReference type="AlphaFoldDB" id="M5XAW4"/>
<keyword evidence="2" id="KW-1185">Reference proteome</keyword>
<reference evidence="1 2" key="1">
    <citation type="journal article" date="2013" name="Nat. Genet.">
        <title>The high-quality draft genome of peach (Prunus persica) identifies unique patterns of genetic diversity, domestication and genome evolution.</title>
        <authorList>
            <consortium name="International Peach Genome Initiative"/>
            <person name="Verde I."/>
            <person name="Abbott A.G."/>
            <person name="Scalabrin S."/>
            <person name="Jung S."/>
            <person name="Shu S."/>
            <person name="Marroni F."/>
            <person name="Zhebentyayeva T."/>
            <person name="Dettori M.T."/>
            <person name="Grimwood J."/>
            <person name="Cattonaro F."/>
            <person name="Zuccolo A."/>
            <person name="Rossini L."/>
            <person name="Jenkins J."/>
            <person name="Vendramin E."/>
            <person name="Meisel L.A."/>
            <person name="Decroocq V."/>
            <person name="Sosinski B."/>
            <person name="Prochnik S."/>
            <person name="Mitros T."/>
            <person name="Policriti A."/>
            <person name="Cipriani G."/>
            <person name="Dondini L."/>
            <person name="Ficklin S."/>
            <person name="Goodstein D.M."/>
            <person name="Xuan P."/>
            <person name="Del Fabbro C."/>
            <person name="Aramini V."/>
            <person name="Copetti D."/>
            <person name="Gonzalez S."/>
            <person name="Horner D.S."/>
            <person name="Falchi R."/>
            <person name="Lucas S."/>
            <person name="Mica E."/>
            <person name="Maldonado J."/>
            <person name="Lazzari B."/>
            <person name="Bielenberg D."/>
            <person name="Pirona R."/>
            <person name="Miculan M."/>
            <person name="Barakat A."/>
            <person name="Testolin R."/>
            <person name="Stella A."/>
            <person name="Tartarini S."/>
            <person name="Tonutti P."/>
            <person name="Arus P."/>
            <person name="Orellana A."/>
            <person name="Wells C."/>
            <person name="Main D."/>
            <person name="Vizzotto G."/>
            <person name="Silva H."/>
            <person name="Salamini F."/>
            <person name="Schmutz J."/>
            <person name="Morgante M."/>
            <person name="Rokhsar D.S."/>
        </authorList>
    </citation>
    <scope>NUCLEOTIDE SEQUENCE [LARGE SCALE GENOMIC DNA]</scope>
    <source>
        <strain evidence="2">cv. Nemared</strain>
    </source>
</reference>
<name>M5XAW4_PRUPE</name>
<protein>
    <submittedName>
        <fullName evidence="1">Uncharacterized protein</fullName>
    </submittedName>
</protein>
<dbReference type="Gramene" id="ONI30650">
    <property type="protein sequence ID" value="ONI30650"/>
    <property type="gene ID" value="PRUPE_1G264400"/>
</dbReference>